<name>E9HDA8_DAPPU</name>
<keyword evidence="6 15" id="KW-0812">Transmembrane</keyword>
<sequence>PLFPTDLFTQEERQRGAVVFHVAGVVYMFVALAVVCDEFFVPSLDVIIEKLNIPDDVAGATFMAAGGSAPELFTSVIGVFVSFDDVGIGTIVGSAVFNILFVIGMCALFSKTLLTLTWWPLFRDCTFYSISLIALVLFFMDNLIVWWEAALLLLLYAAYVSFMRWNEDVERVVKRFLYRNTMPRISSTDHLVAANNTSNRGPPSQVSVSSGGGGSSGTTGNTAGARAASAGIRGSKFRHGLLTLMIHSIDPMHDGGHVDDKANKLHAIASLRVLLDATKEQTVANGLDCTSMSNRQDVNGAIGGTDGAGEGGGNGDDEVIKPLDLSWPEGTRKQLTYLFLAPILWPLWLTLPDTRTPQGKRFFVVTFIGSILWIAAYSYLMVWWANLTGETVYIPPEVMGLTFLAAGTSIPDLITSVIVARKGLGDMAVSSSVGSNIFDICVGLPLPWLLYCIIIGSPVQVSSSGMACSVLVLFGMLCFVVLSIACFRWKMNKALGVTMFLFYFVFVAVSLGFEYGTISCP</sequence>
<evidence type="ECO:0000256" key="14">
    <source>
        <dbReference type="SAM" id="MobiDB-lite"/>
    </source>
</evidence>
<keyword evidence="3" id="KW-0813">Transport</keyword>
<feature type="domain" description="Sodium/calcium exchanger membrane region" evidence="16">
    <location>
        <begin position="364"/>
        <end position="511"/>
    </location>
</feature>
<evidence type="ECO:0000256" key="5">
    <source>
        <dbReference type="ARBA" id="ARBA00022568"/>
    </source>
</evidence>
<dbReference type="NCBIfam" id="TIGR00367">
    <property type="entry name" value="calcium/sodium antiporter"/>
    <property type="match status" value="1"/>
</dbReference>
<dbReference type="GO" id="GO:0005262">
    <property type="term" value="F:calcium channel activity"/>
    <property type="evidence" value="ECO:0000318"/>
    <property type="project" value="GO_Central"/>
</dbReference>
<dbReference type="FunFam" id="1.20.1420.30:FF:000002">
    <property type="entry name" value="Sodium/potassium/calcium exchanger 2 isoform 1"/>
    <property type="match status" value="1"/>
</dbReference>
<keyword evidence="5" id="KW-0109">Calcium transport</keyword>
<feature type="transmembrane region" description="Helical" evidence="15">
    <location>
        <begin position="494"/>
        <end position="513"/>
    </location>
</feature>
<feature type="transmembrane region" description="Helical" evidence="15">
    <location>
        <begin position="87"/>
        <end position="109"/>
    </location>
</feature>
<feature type="domain" description="Sodium/calcium exchanger membrane region" evidence="16">
    <location>
        <begin position="22"/>
        <end position="163"/>
    </location>
</feature>
<protein>
    <recommendedName>
        <fullName evidence="16">Sodium/calcium exchanger membrane region domain-containing protein</fullName>
    </recommendedName>
</protein>
<dbReference type="PANTHER" id="PTHR10846:SF72">
    <property type="entry name" value="SODIUM_POTASSIUM_CALCIUM EXCHANGER NCKX30C"/>
    <property type="match status" value="1"/>
</dbReference>
<evidence type="ECO:0000313" key="18">
    <source>
        <dbReference type="Proteomes" id="UP000000305"/>
    </source>
</evidence>
<evidence type="ECO:0000256" key="13">
    <source>
        <dbReference type="ARBA" id="ARBA00023180"/>
    </source>
</evidence>
<comment type="subcellular location">
    <subcellularLocation>
        <location evidence="1">Membrane</location>
        <topology evidence="1">Multi-pass membrane protein</topology>
    </subcellularLocation>
</comment>
<dbReference type="GO" id="GO:0005886">
    <property type="term" value="C:plasma membrane"/>
    <property type="evidence" value="ECO:0000318"/>
    <property type="project" value="GO_Central"/>
</dbReference>
<feature type="transmembrane region" description="Helical" evidence="15">
    <location>
        <begin position="398"/>
        <end position="419"/>
    </location>
</feature>
<dbReference type="InParanoid" id="E9HDA8"/>
<dbReference type="AlphaFoldDB" id="E9HDA8"/>
<keyword evidence="18" id="KW-1185">Reference proteome</keyword>
<reference evidence="17 18" key="1">
    <citation type="journal article" date="2011" name="Science">
        <title>The ecoresponsive genome of Daphnia pulex.</title>
        <authorList>
            <person name="Colbourne J.K."/>
            <person name="Pfrender M.E."/>
            <person name="Gilbert D."/>
            <person name="Thomas W.K."/>
            <person name="Tucker A."/>
            <person name="Oakley T.H."/>
            <person name="Tokishita S."/>
            <person name="Aerts A."/>
            <person name="Arnold G.J."/>
            <person name="Basu M.K."/>
            <person name="Bauer D.J."/>
            <person name="Caceres C.E."/>
            <person name="Carmel L."/>
            <person name="Casola C."/>
            <person name="Choi J.H."/>
            <person name="Detter J.C."/>
            <person name="Dong Q."/>
            <person name="Dusheyko S."/>
            <person name="Eads B.D."/>
            <person name="Frohlich T."/>
            <person name="Geiler-Samerotte K.A."/>
            <person name="Gerlach D."/>
            <person name="Hatcher P."/>
            <person name="Jogdeo S."/>
            <person name="Krijgsveld J."/>
            <person name="Kriventseva E.V."/>
            <person name="Kultz D."/>
            <person name="Laforsch C."/>
            <person name="Lindquist E."/>
            <person name="Lopez J."/>
            <person name="Manak J.R."/>
            <person name="Muller J."/>
            <person name="Pangilinan J."/>
            <person name="Patwardhan R.P."/>
            <person name="Pitluck S."/>
            <person name="Pritham E.J."/>
            <person name="Rechtsteiner A."/>
            <person name="Rho M."/>
            <person name="Rogozin I.B."/>
            <person name="Sakarya O."/>
            <person name="Salamov A."/>
            <person name="Schaack S."/>
            <person name="Shapiro H."/>
            <person name="Shiga Y."/>
            <person name="Skalitzky C."/>
            <person name="Smith Z."/>
            <person name="Souvorov A."/>
            <person name="Sung W."/>
            <person name="Tang Z."/>
            <person name="Tsuchiya D."/>
            <person name="Tu H."/>
            <person name="Vos H."/>
            <person name="Wang M."/>
            <person name="Wolf Y.I."/>
            <person name="Yamagata H."/>
            <person name="Yamada T."/>
            <person name="Ye Y."/>
            <person name="Shaw J.R."/>
            <person name="Andrews J."/>
            <person name="Crease T.J."/>
            <person name="Tang H."/>
            <person name="Lucas S.M."/>
            <person name="Robertson H.M."/>
            <person name="Bork P."/>
            <person name="Koonin E.V."/>
            <person name="Zdobnov E.M."/>
            <person name="Grigoriev I.V."/>
            <person name="Lynch M."/>
            <person name="Boore J.L."/>
        </authorList>
    </citation>
    <scope>NUCLEOTIDE SEQUENCE [LARGE SCALE GENOMIC DNA]</scope>
</reference>
<dbReference type="STRING" id="6669.E9HDA8"/>
<evidence type="ECO:0000256" key="12">
    <source>
        <dbReference type="ARBA" id="ARBA00023136"/>
    </source>
</evidence>
<dbReference type="KEGG" id="dpx:DAPPUDRAFT_10542"/>
<dbReference type="PANTHER" id="PTHR10846">
    <property type="entry name" value="SODIUM/POTASSIUM/CALCIUM EXCHANGER"/>
    <property type="match status" value="1"/>
</dbReference>
<evidence type="ECO:0000256" key="7">
    <source>
        <dbReference type="ARBA" id="ARBA00022737"/>
    </source>
</evidence>
<dbReference type="GO" id="GO:0070588">
    <property type="term" value="P:calcium ion transmembrane transport"/>
    <property type="evidence" value="ECO:0000318"/>
    <property type="project" value="GO_Central"/>
</dbReference>
<feature type="non-terminal residue" evidence="17">
    <location>
        <position position="521"/>
    </location>
</feature>
<evidence type="ECO:0000256" key="6">
    <source>
        <dbReference type="ARBA" id="ARBA00022692"/>
    </source>
</evidence>
<dbReference type="Gene3D" id="1.20.1420.30">
    <property type="entry name" value="NCX, central ion-binding region"/>
    <property type="match status" value="2"/>
</dbReference>
<evidence type="ECO:0000256" key="3">
    <source>
        <dbReference type="ARBA" id="ARBA00022448"/>
    </source>
</evidence>
<gene>
    <name evidence="17" type="ORF">DAPPUDRAFT_10542</name>
</gene>
<dbReference type="InterPro" id="IPR004837">
    <property type="entry name" value="NaCa_Exmemb"/>
</dbReference>
<feature type="region of interest" description="Disordered" evidence="14">
    <location>
        <begin position="193"/>
        <end position="225"/>
    </location>
</feature>
<dbReference type="OMA" id="NGIMQLM"/>
<keyword evidence="11" id="KW-0406">Ion transport</keyword>
<evidence type="ECO:0000256" key="11">
    <source>
        <dbReference type="ARBA" id="ARBA00023065"/>
    </source>
</evidence>
<dbReference type="InterPro" id="IPR044880">
    <property type="entry name" value="NCX_ion-bd_dom_sf"/>
</dbReference>
<evidence type="ECO:0000256" key="4">
    <source>
        <dbReference type="ARBA" id="ARBA00022449"/>
    </source>
</evidence>
<proteinExistence type="inferred from homology"/>
<feature type="transmembrane region" description="Helical" evidence="15">
    <location>
        <begin position="362"/>
        <end position="386"/>
    </location>
</feature>
<evidence type="ECO:0000256" key="2">
    <source>
        <dbReference type="ARBA" id="ARBA00005364"/>
    </source>
</evidence>
<feature type="transmembrane region" description="Helical" evidence="15">
    <location>
        <begin position="16"/>
        <end position="36"/>
    </location>
</feature>
<dbReference type="OrthoDB" id="2127281at2759"/>
<keyword evidence="4" id="KW-0050">Antiport</keyword>
<dbReference type="EMBL" id="GL732623">
    <property type="protein sequence ID" value="EFX70221.1"/>
    <property type="molecule type" value="Genomic_DNA"/>
</dbReference>
<dbReference type="GO" id="GO:0015293">
    <property type="term" value="F:symporter activity"/>
    <property type="evidence" value="ECO:0007669"/>
    <property type="project" value="UniProtKB-KW"/>
</dbReference>
<evidence type="ECO:0000256" key="8">
    <source>
        <dbReference type="ARBA" id="ARBA00022837"/>
    </source>
</evidence>
<evidence type="ECO:0000256" key="10">
    <source>
        <dbReference type="ARBA" id="ARBA00022989"/>
    </source>
</evidence>
<dbReference type="Pfam" id="PF01699">
    <property type="entry name" value="Na_Ca_ex"/>
    <property type="match status" value="2"/>
</dbReference>
<accession>E9HDA8</accession>
<evidence type="ECO:0000256" key="1">
    <source>
        <dbReference type="ARBA" id="ARBA00004141"/>
    </source>
</evidence>
<keyword evidence="7" id="KW-0677">Repeat</keyword>
<evidence type="ECO:0000259" key="16">
    <source>
        <dbReference type="Pfam" id="PF01699"/>
    </source>
</evidence>
<evidence type="ECO:0000256" key="15">
    <source>
        <dbReference type="SAM" id="Phobius"/>
    </source>
</evidence>
<dbReference type="PhylomeDB" id="E9HDA8"/>
<comment type="similarity">
    <text evidence="2">Belongs to the Ca(2+):cation antiporter (CaCA) (TC 2.A.19) family. SLC24A subfamily.</text>
</comment>
<dbReference type="FunFam" id="1.20.1420.30:FF:000004">
    <property type="entry name" value="Sodium/potassium/calcium exchanger 2 isoform 1"/>
    <property type="match status" value="1"/>
</dbReference>
<feature type="compositionally biased region" description="Polar residues" evidence="14">
    <location>
        <begin position="193"/>
        <end position="208"/>
    </location>
</feature>
<dbReference type="InterPro" id="IPR004481">
    <property type="entry name" value="K/Na/Ca-exchanger"/>
</dbReference>
<dbReference type="eggNOG" id="KOG1307">
    <property type="taxonomic scope" value="Eukaryota"/>
</dbReference>
<feature type="non-terminal residue" evidence="17">
    <location>
        <position position="1"/>
    </location>
</feature>
<keyword evidence="12 15" id="KW-0472">Membrane</keyword>
<dbReference type="HOGENOM" id="CLU_007948_5_1_1"/>
<keyword evidence="9" id="KW-0769">Symport</keyword>
<evidence type="ECO:0000256" key="9">
    <source>
        <dbReference type="ARBA" id="ARBA00022847"/>
    </source>
</evidence>
<feature type="transmembrane region" description="Helical" evidence="15">
    <location>
        <begin position="440"/>
        <end position="458"/>
    </location>
</feature>
<feature type="transmembrane region" description="Helical" evidence="15">
    <location>
        <begin position="57"/>
        <end position="81"/>
    </location>
</feature>
<evidence type="ECO:0000313" key="17">
    <source>
        <dbReference type="EMBL" id="EFX70221.1"/>
    </source>
</evidence>
<feature type="transmembrane region" description="Helical" evidence="15">
    <location>
        <begin position="464"/>
        <end position="487"/>
    </location>
</feature>
<keyword evidence="13" id="KW-0325">Glycoprotein</keyword>
<dbReference type="GO" id="GO:0006874">
    <property type="term" value="P:intracellular calcium ion homeostasis"/>
    <property type="evidence" value="ECO:0000318"/>
    <property type="project" value="GO_Central"/>
</dbReference>
<dbReference type="FunCoup" id="E9HDA8">
    <property type="interactions" value="195"/>
</dbReference>
<dbReference type="GO" id="GO:0008273">
    <property type="term" value="F:calcium, potassium:sodium antiporter activity"/>
    <property type="evidence" value="ECO:0000318"/>
    <property type="project" value="GO_Central"/>
</dbReference>
<keyword evidence="8" id="KW-0106">Calcium</keyword>
<dbReference type="Proteomes" id="UP000000305">
    <property type="component" value="Unassembled WGS sequence"/>
</dbReference>
<keyword evidence="10 15" id="KW-1133">Transmembrane helix</keyword>
<organism evidence="17 18">
    <name type="scientific">Daphnia pulex</name>
    <name type="common">Water flea</name>
    <dbReference type="NCBI Taxonomy" id="6669"/>
    <lineage>
        <taxon>Eukaryota</taxon>
        <taxon>Metazoa</taxon>
        <taxon>Ecdysozoa</taxon>
        <taxon>Arthropoda</taxon>
        <taxon>Crustacea</taxon>
        <taxon>Branchiopoda</taxon>
        <taxon>Diplostraca</taxon>
        <taxon>Cladocera</taxon>
        <taxon>Anomopoda</taxon>
        <taxon>Daphniidae</taxon>
        <taxon>Daphnia</taxon>
    </lineage>
</organism>